<reference evidence="2 3" key="1">
    <citation type="submission" date="2024-10" db="EMBL/GenBank/DDBJ databases">
        <title>The Natural Products Discovery Center: Release of the First 8490 Sequenced Strains for Exploring Actinobacteria Biosynthetic Diversity.</title>
        <authorList>
            <person name="Kalkreuter E."/>
            <person name="Kautsar S.A."/>
            <person name="Yang D."/>
            <person name="Bader C.D."/>
            <person name="Teijaro C.N."/>
            <person name="Fluegel L."/>
            <person name="Davis C.M."/>
            <person name="Simpson J.R."/>
            <person name="Lauterbach L."/>
            <person name="Steele A.D."/>
            <person name="Gui C."/>
            <person name="Meng S."/>
            <person name="Li G."/>
            <person name="Viehrig K."/>
            <person name="Ye F."/>
            <person name="Su P."/>
            <person name="Kiefer A.F."/>
            <person name="Nichols A."/>
            <person name="Cepeda A.J."/>
            <person name="Yan W."/>
            <person name="Fan B."/>
            <person name="Jiang Y."/>
            <person name="Adhikari A."/>
            <person name="Zheng C.-J."/>
            <person name="Schuster L."/>
            <person name="Cowan T.M."/>
            <person name="Smanski M.J."/>
            <person name="Chevrette M.G."/>
            <person name="De Carvalho L.P.S."/>
            <person name="Shen B."/>
        </authorList>
    </citation>
    <scope>NUCLEOTIDE SEQUENCE [LARGE SCALE GENOMIC DNA]</scope>
    <source>
        <strain evidence="2 3">NPDC001281</strain>
    </source>
</reference>
<protein>
    <submittedName>
        <fullName evidence="2">MBL fold metallo-hydrolase</fullName>
    </submittedName>
</protein>
<dbReference type="EMBL" id="JBIAXI010000014">
    <property type="protein sequence ID" value="MFF4775794.1"/>
    <property type="molecule type" value="Genomic_DNA"/>
</dbReference>
<dbReference type="PANTHER" id="PTHR42951">
    <property type="entry name" value="METALLO-BETA-LACTAMASE DOMAIN-CONTAINING"/>
    <property type="match status" value="1"/>
</dbReference>
<dbReference type="RefSeq" id="WP_387344024.1">
    <property type="nucleotide sequence ID" value="NZ_JBIAXI010000014.1"/>
</dbReference>
<dbReference type="PANTHER" id="PTHR42951:SF4">
    <property type="entry name" value="ACYL-COENZYME A THIOESTERASE MBLAC2"/>
    <property type="match status" value="1"/>
</dbReference>
<evidence type="ECO:0000259" key="1">
    <source>
        <dbReference type="SMART" id="SM00849"/>
    </source>
</evidence>
<proteinExistence type="predicted"/>
<evidence type="ECO:0000313" key="2">
    <source>
        <dbReference type="EMBL" id="MFF4775794.1"/>
    </source>
</evidence>
<dbReference type="SMART" id="SM00849">
    <property type="entry name" value="Lactamase_B"/>
    <property type="match status" value="1"/>
</dbReference>
<name>A0ABW6VDA5_MICFU</name>
<feature type="domain" description="Metallo-beta-lactamase" evidence="1">
    <location>
        <begin position="46"/>
        <end position="245"/>
    </location>
</feature>
<evidence type="ECO:0000313" key="3">
    <source>
        <dbReference type="Proteomes" id="UP001602119"/>
    </source>
</evidence>
<dbReference type="InterPro" id="IPR050855">
    <property type="entry name" value="NDM-1-like"/>
</dbReference>
<dbReference type="Pfam" id="PF00753">
    <property type="entry name" value="Lactamase_B"/>
    <property type="match status" value="1"/>
</dbReference>
<dbReference type="Gene3D" id="3.60.15.10">
    <property type="entry name" value="Ribonuclease Z/Hydroxyacylglutathione hydrolase-like"/>
    <property type="match status" value="1"/>
</dbReference>
<dbReference type="SUPFAM" id="SSF56281">
    <property type="entry name" value="Metallo-hydrolase/oxidoreductase"/>
    <property type="match status" value="1"/>
</dbReference>
<gene>
    <name evidence="2" type="ORF">ACFY05_23360</name>
</gene>
<comment type="caution">
    <text evidence="2">The sequence shown here is derived from an EMBL/GenBank/DDBJ whole genome shotgun (WGS) entry which is preliminary data.</text>
</comment>
<dbReference type="InterPro" id="IPR036866">
    <property type="entry name" value="RibonucZ/Hydroxyglut_hydro"/>
</dbReference>
<accession>A0ABW6VDA5</accession>
<sequence length="266" mass="29165">MTLPHVTRAGSTPAPKLPVADHWFTVTAVDNAITVIHEPHVHPFLQANIWHIRGRQRDLLVDAGLGVAPLRPAFPHLFTDEPILVITHGHLDHMGGAHEFADCRAHQAENLQTPPPGALASAALFDELGMTEPDDEEVPELLISAIPYEHYDPETYRLRPAPVSRYLTDGDTIDLGDRQLTVLHLPGHSPGSIALYDARTQTLFSGDVVYDDQLLDDIHGADQEAYVATMARLRDLPVTVVHPGHGPSFDGTRLREIADAYIAARA</sequence>
<dbReference type="InterPro" id="IPR001279">
    <property type="entry name" value="Metallo-B-lactamas"/>
</dbReference>
<organism evidence="2 3">
    <name type="scientific">Microtetraspora fusca</name>
    <dbReference type="NCBI Taxonomy" id="1997"/>
    <lineage>
        <taxon>Bacteria</taxon>
        <taxon>Bacillati</taxon>
        <taxon>Actinomycetota</taxon>
        <taxon>Actinomycetes</taxon>
        <taxon>Streptosporangiales</taxon>
        <taxon>Streptosporangiaceae</taxon>
        <taxon>Microtetraspora</taxon>
    </lineage>
</organism>
<keyword evidence="3" id="KW-1185">Reference proteome</keyword>
<dbReference type="Proteomes" id="UP001602119">
    <property type="component" value="Unassembled WGS sequence"/>
</dbReference>